<comment type="caution">
    <text evidence="1">The sequence shown here is derived from an EMBL/GenBank/DDBJ whole genome shotgun (WGS) entry which is preliminary data.</text>
</comment>
<accession>A0A2T6B922</accession>
<proteinExistence type="predicted"/>
<dbReference type="EMBL" id="QBKP01000002">
    <property type="protein sequence ID" value="PTX52522.1"/>
    <property type="molecule type" value="Genomic_DNA"/>
</dbReference>
<reference evidence="1 2" key="1">
    <citation type="submission" date="2018-04" db="EMBL/GenBank/DDBJ databases">
        <title>Genomic Encyclopedia of Archaeal and Bacterial Type Strains, Phase II (KMG-II): from individual species to whole genera.</title>
        <authorList>
            <person name="Goeker M."/>
        </authorList>
    </citation>
    <scope>NUCLEOTIDE SEQUENCE [LARGE SCALE GENOMIC DNA]</scope>
    <source>
        <strain evidence="1 2">DSM 21823</strain>
    </source>
</reference>
<dbReference type="RefSeq" id="WP_108127941.1">
    <property type="nucleotide sequence ID" value="NZ_QBKP01000002.1"/>
</dbReference>
<protein>
    <submittedName>
        <fullName evidence="1">Uncharacterized protein</fullName>
    </submittedName>
</protein>
<dbReference type="OrthoDB" id="9986311at2"/>
<evidence type="ECO:0000313" key="2">
    <source>
        <dbReference type="Proteomes" id="UP000244224"/>
    </source>
</evidence>
<organism evidence="1 2">
    <name type="scientific">Gemmobacter caeni</name>
    <dbReference type="NCBI Taxonomy" id="589035"/>
    <lineage>
        <taxon>Bacteria</taxon>
        <taxon>Pseudomonadati</taxon>
        <taxon>Pseudomonadota</taxon>
        <taxon>Alphaproteobacteria</taxon>
        <taxon>Rhodobacterales</taxon>
        <taxon>Paracoccaceae</taxon>
        <taxon>Gemmobacter</taxon>
    </lineage>
</organism>
<keyword evidence="2" id="KW-1185">Reference proteome</keyword>
<gene>
    <name evidence="1" type="ORF">C8N34_102302</name>
</gene>
<dbReference type="Proteomes" id="UP000244224">
    <property type="component" value="Unassembled WGS sequence"/>
</dbReference>
<dbReference type="AlphaFoldDB" id="A0A2T6B922"/>
<name>A0A2T6B922_9RHOB</name>
<evidence type="ECO:0000313" key="1">
    <source>
        <dbReference type="EMBL" id="PTX52522.1"/>
    </source>
</evidence>
<sequence length="169" mass="18766">MREGADRHRFSVIEKPIGIFAEEVAAPDFETRDGETLVMVSIGVGETHVTVLTEEARRRAHWTAVFGWSSLCYVPIGSGEVRHPLEGAEQISRALRGTLRLYGRPVNTDGFLEAARGHFRSAIGYILDRTVGDGSGYDRIVIAAPGWTHEALRGCLDLRPHMWPDIQDL</sequence>